<evidence type="ECO:0000313" key="8">
    <source>
        <dbReference type="Proteomes" id="UP000009102"/>
    </source>
</evidence>
<evidence type="ECO:0000256" key="4">
    <source>
        <dbReference type="ARBA" id="ARBA00022692"/>
    </source>
</evidence>
<dbReference type="Proteomes" id="UP000009102">
    <property type="component" value="Chromosome"/>
</dbReference>
<dbReference type="EMBL" id="CP001801">
    <property type="protein sequence ID" value="ACX95126.1"/>
    <property type="molecule type" value="Genomic_DNA"/>
</dbReference>
<dbReference type="GO" id="GO:0005886">
    <property type="term" value="C:plasma membrane"/>
    <property type="evidence" value="ECO:0007669"/>
    <property type="project" value="UniProtKB-SubCell"/>
</dbReference>
<comment type="subcellular location">
    <subcellularLocation>
        <location evidence="1">Cell membrane</location>
        <topology evidence="1">Multi-pass membrane protein</topology>
    </subcellularLocation>
</comment>
<dbReference type="KEGG" id="hna:Hneap_0263"/>
<evidence type="ECO:0000313" key="7">
    <source>
        <dbReference type="EMBL" id="ACX95126.1"/>
    </source>
</evidence>
<keyword evidence="4" id="KW-0812">Transmembrane</keyword>
<sequence>MNVPDGLISSDLLWLNWLLFIALMGLGVYRSPWRALLHAPQRLNLIAASVVFLAMLWLFSSSALPGLSLHFLGLTVVTLVVGWPLALVVGGVTLLLLSLAGQMAFSGIGLDMLGMVVPPVLVTALINAGAQKLLPANYFIYLFVNSFLSAILGAMAAALASASLMLVFGIYTWDVLTSSYFPLLPIQWVPEAMINTMIILGLTLLRPDWVITFDDQRYFKN</sequence>
<evidence type="ECO:0000256" key="1">
    <source>
        <dbReference type="ARBA" id="ARBA00004651"/>
    </source>
</evidence>
<dbReference type="GO" id="GO:0000041">
    <property type="term" value="P:transition metal ion transport"/>
    <property type="evidence" value="ECO:0007669"/>
    <property type="project" value="InterPro"/>
</dbReference>
<evidence type="ECO:0000256" key="5">
    <source>
        <dbReference type="ARBA" id="ARBA00022989"/>
    </source>
</evidence>
<evidence type="ECO:0000256" key="3">
    <source>
        <dbReference type="ARBA" id="ARBA00022475"/>
    </source>
</evidence>
<evidence type="ECO:0000256" key="6">
    <source>
        <dbReference type="ARBA" id="ARBA00023136"/>
    </source>
</evidence>
<dbReference type="AlphaFoldDB" id="D0KXB2"/>
<keyword evidence="6" id="KW-0472">Membrane</keyword>
<dbReference type="STRING" id="555778.Hneap_0263"/>
<proteinExistence type="predicted"/>
<protein>
    <submittedName>
        <fullName evidence="7">Putative integral membrane protein</fullName>
    </submittedName>
</protein>
<dbReference type="InterPro" id="IPR002751">
    <property type="entry name" value="CbiM/NikMN"/>
</dbReference>
<keyword evidence="2" id="KW-0813">Transport</keyword>
<keyword evidence="5" id="KW-1133">Transmembrane helix</keyword>
<dbReference type="eggNOG" id="COG3235">
    <property type="taxonomic scope" value="Bacteria"/>
</dbReference>
<organism evidence="7 8">
    <name type="scientific">Halothiobacillus neapolitanus (strain ATCC 23641 / DSM 15147 / CIP 104769 / NCIMB 8539 / c2)</name>
    <name type="common">Thiobacillus neapolitanus</name>
    <dbReference type="NCBI Taxonomy" id="555778"/>
    <lineage>
        <taxon>Bacteria</taxon>
        <taxon>Pseudomonadati</taxon>
        <taxon>Pseudomonadota</taxon>
        <taxon>Gammaproteobacteria</taxon>
        <taxon>Chromatiales</taxon>
        <taxon>Halothiobacillaceae</taxon>
        <taxon>Halothiobacillus</taxon>
    </lineage>
</organism>
<name>D0KXB2_HALNC</name>
<keyword evidence="3" id="KW-1003">Cell membrane</keyword>
<evidence type="ECO:0000256" key="2">
    <source>
        <dbReference type="ARBA" id="ARBA00022448"/>
    </source>
</evidence>
<dbReference type="RefSeq" id="WP_012823162.1">
    <property type="nucleotide sequence ID" value="NC_013422.1"/>
</dbReference>
<dbReference type="Pfam" id="PF01891">
    <property type="entry name" value="CbiM"/>
    <property type="match status" value="1"/>
</dbReference>
<gene>
    <name evidence="7" type="ordered locus">Hneap_0263</name>
</gene>
<dbReference type="Gene3D" id="1.10.1760.20">
    <property type="match status" value="1"/>
</dbReference>
<dbReference type="OrthoDB" id="5297929at2"/>
<dbReference type="HOGENOM" id="CLU_081268_1_0_6"/>
<reference evidence="7 8" key="1">
    <citation type="submission" date="2009-10" db="EMBL/GenBank/DDBJ databases">
        <title>Complete sequence of Halothiobacillus neapolitanus c2.</title>
        <authorList>
            <consortium name="US DOE Joint Genome Institute"/>
            <person name="Lucas S."/>
            <person name="Copeland A."/>
            <person name="Lapidus A."/>
            <person name="Glavina del Rio T."/>
            <person name="Tice H."/>
            <person name="Bruce D."/>
            <person name="Goodwin L."/>
            <person name="Pitluck S."/>
            <person name="Davenport K."/>
            <person name="Brettin T."/>
            <person name="Detter J.C."/>
            <person name="Han C."/>
            <person name="Tapia R."/>
            <person name="Larimer F."/>
            <person name="Land M."/>
            <person name="Hauser L."/>
            <person name="Kyrpides N."/>
            <person name="Mikhailova N."/>
            <person name="Kerfeld C."/>
            <person name="Cannon G."/>
            <person name="Heinhort S."/>
        </authorList>
    </citation>
    <scope>NUCLEOTIDE SEQUENCE [LARGE SCALE GENOMIC DNA]</scope>
    <source>
        <strain evidence="8">ATCC 23641 / c2</strain>
    </source>
</reference>
<accession>D0KXB2</accession>
<keyword evidence="8" id="KW-1185">Reference proteome</keyword>